<comment type="caution">
    <text evidence="2">The sequence shown here is derived from an EMBL/GenBank/DDBJ whole genome shotgun (WGS) entry which is preliminary data.</text>
</comment>
<keyword evidence="3" id="KW-1185">Reference proteome</keyword>
<evidence type="ECO:0000256" key="1">
    <source>
        <dbReference type="SAM" id="MobiDB-lite"/>
    </source>
</evidence>
<evidence type="ECO:0000313" key="3">
    <source>
        <dbReference type="Proteomes" id="UP000527355"/>
    </source>
</evidence>
<dbReference type="Proteomes" id="UP000527355">
    <property type="component" value="Unassembled WGS sequence"/>
</dbReference>
<feature type="compositionally biased region" description="Basic residues" evidence="1">
    <location>
        <begin position="15"/>
        <end position="25"/>
    </location>
</feature>
<dbReference type="EMBL" id="JABWUV010000008">
    <property type="protein sequence ID" value="KAF6336997.1"/>
    <property type="molecule type" value="Genomic_DNA"/>
</dbReference>
<proteinExistence type="predicted"/>
<sequence length="202" mass="21087">MPPSVMLRVGPIGRLGRRPLSHSRQGRWGGCGATPCHAQSRADQGVVAPPLSHTEPADQSVGVLPHVTHRAGPIMGGWVAPPCHPQSRADQGVGEIPLPCTEQGGSGSCNATLSHAQGRDNQGVEALHPVTFKAGPMGRLRLHPVTHRAGPMGGLGRHTLSHTEQGRSGVWGAPPYQAQSRADQGVGVPSSVMNRAGWIGRL</sequence>
<protein>
    <submittedName>
        <fullName evidence="2">Uncharacterized protein</fullName>
    </submittedName>
</protein>
<evidence type="ECO:0000313" key="2">
    <source>
        <dbReference type="EMBL" id="KAF6336997.1"/>
    </source>
</evidence>
<dbReference type="AlphaFoldDB" id="A0A7J7WHW0"/>
<gene>
    <name evidence="2" type="ORF">mMyoMyo1_012179</name>
</gene>
<name>A0A7J7WHW0_MYOMY</name>
<feature type="region of interest" description="Disordered" evidence="1">
    <location>
        <begin position="1"/>
        <end position="50"/>
    </location>
</feature>
<reference evidence="2 3" key="1">
    <citation type="journal article" date="2020" name="Nature">
        <title>Six reference-quality genomes reveal evolution of bat adaptations.</title>
        <authorList>
            <person name="Jebb D."/>
            <person name="Huang Z."/>
            <person name="Pippel M."/>
            <person name="Hughes G.M."/>
            <person name="Lavrichenko K."/>
            <person name="Devanna P."/>
            <person name="Winkler S."/>
            <person name="Jermiin L.S."/>
            <person name="Skirmuntt E.C."/>
            <person name="Katzourakis A."/>
            <person name="Burkitt-Gray L."/>
            <person name="Ray D.A."/>
            <person name="Sullivan K.A.M."/>
            <person name="Roscito J.G."/>
            <person name="Kirilenko B.M."/>
            <person name="Davalos L.M."/>
            <person name="Corthals A.P."/>
            <person name="Power M.L."/>
            <person name="Jones G."/>
            <person name="Ransome R.D."/>
            <person name="Dechmann D.K.N."/>
            <person name="Locatelli A.G."/>
            <person name="Puechmaille S.J."/>
            <person name="Fedrigo O."/>
            <person name="Jarvis E.D."/>
            <person name="Hiller M."/>
            <person name="Vernes S.C."/>
            <person name="Myers E.W."/>
            <person name="Teeling E.C."/>
        </authorList>
    </citation>
    <scope>NUCLEOTIDE SEQUENCE [LARGE SCALE GENOMIC DNA]</scope>
    <source>
        <strain evidence="2">MMyoMyo1</strain>
        <tissue evidence="2">Flight muscle</tissue>
    </source>
</reference>
<accession>A0A7J7WHW0</accession>
<organism evidence="2 3">
    <name type="scientific">Myotis myotis</name>
    <name type="common">Greater mouse-eared bat</name>
    <name type="synonym">Vespertilio myotis</name>
    <dbReference type="NCBI Taxonomy" id="51298"/>
    <lineage>
        <taxon>Eukaryota</taxon>
        <taxon>Metazoa</taxon>
        <taxon>Chordata</taxon>
        <taxon>Craniata</taxon>
        <taxon>Vertebrata</taxon>
        <taxon>Euteleostomi</taxon>
        <taxon>Mammalia</taxon>
        <taxon>Eutheria</taxon>
        <taxon>Laurasiatheria</taxon>
        <taxon>Chiroptera</taxon>
        <taxon>Yangochiroptera</taxon>
        <taxon>Vespertilionidae</taxon>
        <taxon>Myotis</taxon>
    </lineage>
</organism>